<organism evidence="1 2">
    <name type="scientific">Saguinus oedipus</name>
    <name type="common">Cotton-top tamarin</name>
    <name type="synonym">Oedipomidas oedipus</name>
    <dbReference type="NCBI Taxonomy" id="9490"/>
    <lineage>
        <taxon>Eukaryota</taxon>
        <taxon>Metazoa</taxon>
        <taxon>Chordata</taxon>
        <taxon>Craniata</taxon>
        <taxon>Vertebrata</taxon>
        <taxon>Euteleostomi</taxon>
        <taxon>Mammalia</taxon>
        <taxon>Eutheria</taxon>
        <taxon>Euarchontoglires</taxon>
        <taxon>Primates</taxon>
        <taxon>Haplorrhini</taxon>
        <taxon>Platyrrhini</taxon>
        <taxon>Cebidae</taxon>
        <taxon>Callitrichinae</taxon>
        <taxon>Saguinus</taxon>
    </lineage>
</organism>
<accession>A0ABQ9TJL8</accession>
<reference evidence="1 2" key="1">
    <citation type="submission" date="2023-05" db="EMBL/GenBank/DDBJ databases">
        <title>B98-5 Cell Line De Novo Hybrid Assembly: An Optical Mapping Approach.</title>
        <authorList>
            <person name="Kananen K."/>
            <person name="Auerbach J.A."/>
            <person name="Kautto E."/>
            <person name="Blachly J.S."/>
        </authorList>
    </citation>
    <scope>NUCLEOTIDE SEQUENCE [LARGE SCALE GENOMIC DNA]</scope>
    <source>
        <strain evidence="1">B95-8</strain>
        <tissue evidence="1">Cell line</tissue>
    </source>
</reference>
<dbReference type="EMBL" id="JASSZA010000022">
    <property type="protein sequence ID" value="KAK2084745.1"/>
    <property type="molecule type" value="Genomic_DNA"/>
</dbReference>
<gene>
    <name evidence="1" type="ORF">P7K49_037778</name>
</gene>
<evidence type="ECO:0000313" key="1">
    <source>
        <dbReference type="EMBL" id="KAK2084745.1"/>
    </source>
</evidence>
<name>A0ABQ9TJL8_SAGOE</name>
<sequence length="82" mass="9945">MDKWKYQNHSERFVFIAEWYDPNASLLRRYELLFYPGDGSVEMAQSQAELRLGMFNHMRTDRTWKMLVVRRISEIDPMELIS</sequence>
<comment type="caution">
    <text evidence="1">The sequence shown here is derived from an EMBL/GenBank/DDBJ whole genome shotgun (WGS) entry which is preliminary data.</text>
</comment>
<keyword evidence="2" id="KW-1185">Reference proteome</keyword>
<evidence type="ECO:0000313" key="2">
    <source>
        <dbReference type="Proteomes" id="UP001266305"/>
    </source>
</evidence>
<protein>
    <submittedName>
        <fullName evidence="1">Uncharacterized protein</fullName>
    </submittedName>
</protein>
<dbReference type="Proteomes" id="UP001266305">
    <property type="component" value="Unassembled WGS sequence"/>
</dbReference>
<proteinExistence type="predicted"/>